<protein>
    <submittedName>
        <fullName evidence="2">Uncharacterized protein</fullName>
    </submittedName>
</protein>
<reference evidence="2 3" key="1">
    <citation type="journal article" date="2017" name="Curr. Biol.">
        <title>The Evolution of Venom by Co-option of Single-Copy Genes.</title>
        <authorList>
            <person name="Martinson E.O."/>
            <person name="Mrinalini"/>
            <person name="Kelkar Y.D."/>
            <person name="Chang C.H."/>
            <person name="Werren J.H."/>
        </authorList>
    </citation>
    <scope>NUCLEOTIDE SEQUENCE [LARGE SCALE GENOMIC DNA]</scope>
    <source>
        <strain evidence="2 3">Alberta</strain>
        <tissue evidence="2">Whole body</tissue>
    </source>
</reference>
<dbReference type="AlphaFoldDB" id="A0A232EPY1"/>
<dbReference type="Proteomes" id="UP000215335">
    <property type="component" value="Unassembled WGS sequence"/>
</dbReference>
<evidence type="ECO:0000313" key="3">
    <source>
        <dbReference type="Proteomes" id="UP000215335"/>
    </source>
</evidence>
<proteinExistence type="predicted"/>
<dbReference type="STRING" id="543379.A0A232EPY1"/>
<accession>A0A232EPY1</accession>
<dbReference type="EMBL" id="NNAY01002887">
    <property type="protein sequence ID" value="OXU20382.1"/>
    <property type="molecule type" value="Genomic_DNA"/>
</dbReference>
<feature type="compositionally biased region" description="Low complexity" evidence="1">
    <location>
        <begin position="56"/>
        <end position="68"/>
    </location>
</feature>
<sequence length="165" mass="18240">MSRTKNIKKFNCLKSLEKPNSDIFQEDALTFNDSVQDKKIIKCSLDLKLSRTVSASSDSNASRSLTNSPQISPGLEANPGIALDKKKQVTSDYYDLRSLTTNSESMYCQPSEGSAFHTISKDNLASLHPSLGVSNTQNNIHTLQLQWLARTGMLYPQLPADITDI</sequence>
<evidence type="ECO:0000256" key="1">
    <source>
        <dbReference type="SAM" id="MobiDB-lite"/>
    </source>
</evidence>
<feature type="region of interest" description="Disordered" evidence="1">
    <location>
        <begin position="56"/>
        <end position="79"/>
    </location>
</feature>
<dbReference type="OrthoDB" id="6159439at2759"/>
<name>A0A232EPY1_9HYME</name>
<gene>
    <name evidence="2" type="ORF">TSAR_000602</name>
</gene>
<keyword evidence="3" id="KW-1185">Reference proteome</keyword>
<organism evidence="2 3">
    <name type="scientific">Trichomalopsis sarcophagae</name>
    <dbReference type="NCBI Taxonomy" id="543379"/>
    <lineage>
        <taxon>Eukaryota</taxon>
        <taxon>Metazoa</taxon>
        <taxon>Ecdysozoa</taxon>
        <taxon>Arthropoda</taxon>
        <taxon>Hexapoda</taxon>
        <taxon>Insecta</taxon>
        <taxon>Pterygota</taxon>
        <taxon>Neoptera</taxon>
        <taxon>Endopterygota</taxon>
        <taxon>Hymenoptera</taxon>
        <taxon>Apocrita</taxon>
        <taxon>Proctotrupomorpha</taxon>
        <taxon>Chalcidoidea</taxon>
        <taxon>Pteromalidae</taxon>
        <taxon>Pteromalinae</taxon>
        <taxon>Trichomalopsis</taxon>
    </lineage>
</organism>
<comment type="caution">
    <text evidence="2">The sequence shown here is derived from an EMBL/GenBank/DDBJ whole genome shotgun (WGS) entry which is preliminary data.</text>
</comment>
<evidence type="ECO:0000313" key="2">
    <source>
        <dbReference type="EMBL" id="OXU20382.1"/>
    </source>
</evidence>